<sequence>MSRIGTASSPIRLVMHPQLLPRPSGTVARHRVAALQASDWNRHLGRQNLSLGPGNVNDGRDETIITFAANDSGSRTADTPTA</sequence>
<gene>
    <name evidence="1" type="ORF">NZD86_17595</name>
</gene>
<keyword evidence="2" id="KW-1185">Reference proteome</keyword>
<protein>
    <submittedName>
        <fullName evidence="1">Uncharacterized protein</fullName>
    </submittedName>
</protein>
<name>A0ABY6Z113_9BACL</name>
<organism evidence="1 2">
    <name type="scientific">Alicyclobacillus dauci</name>
    <dbReference type="NCBI Taxonomy" id="1475485"/>
    <lineage>
        <taxon>Bacteria</taxon>
        <taxon>Bacillati</taxon>
        <taxon>Bacillota</taxon>
        <taxon>Bacilli</taxon>
        <taxon>Bacillales</taxon>
        <taxon>Alicyclobacillaceae</taxon>
        <taxon>Alicyclobacillus</taxon>
    </lineage>
</organism>
<accession>A0ABY6Z113</accession>
<dbReference type="Proteomes" id="UP001164803">
    <property type="component" value="Chromosome"/>
</dbReference>
<dbReference type="EMBL" id="CP104064">
    <property type="protein sequence ID" value="WAH36051.1"/>
    <property type="molecule type" value="Genomic_DNA"/>
</dbReference>
<reference evidence="1" key="1">
    <citation type="submission" date="2022-08" db="EMBL/GenBank/DDBJ databases">
        <title>Alicyclobacillus dauci DSM2870, complete genome.</title>
        <authorList>
            <person name="Wang Q."/>
            <person name="Cai R."/>
            <person name="Wang Z."/>
        </authorList>
    </citation>
    <scope>NUCLEOTIDE SEQUENCE</scope>
    <source>
        <strain evidence="1">DSM 28700</strain>
    </source>
</reference>
<evidence type="ECO:0000313" key="1">
    <source>
        <dbReference type="EMBL" id="WAH36051.1"/>
    </source>
</evidence>
<proteinExistence type="predicted"/>
<dbReference type="RefSeq" id="WP_268043352.1">
    <property type="nucleotide sequence ID" value="NZ_CP104064.1"/>
</dbReference>
<evidence type="ECO:0000313" key="2">
    <source>
        <dbReference type="Proteomes" id="UP001164803"/>
    </source>
</evidence>